<protein>
    <submittedName>
        <fullName evidence="2">Uncharacterized protein</fullName>
    </submittedName>
</protein>
<dbReference type="KEGG" id="nvn:NVIE_018080"/>
<reference evidence="2 3" key="1">
    <citation type="journal article" date="2014" name="Int. J. Syst. Evol. Microbiol.">
        <title>Nitrososphaera viennensis gen. nov., sp. nov., an aerobic and mesophilic, ammonia-oxidizing archaeon from soil and a member of the archaeal phylum Thaumarchaeota.</title>
        <authorList>
            <person name="Stieglmeier M."/>
            <person name="Klingl A."/>
            <person name="Alves R.J."/>
            <person name="Rittmann S.K."/>
            <person name="Melcher M."/>
            <person name="Leisch N."/>
            <person name="Schleper C."/>
        </authorList>
    </citation>
    <scope>NUCLEOTIDE SEQUENCE [LARGE SCALE GENOMIC DNA]</scope>
    <source>
        <strain evidence="2">EN76</strain>
    </source>
</reference>
<evidence type="ECO:0000256" key="1">
    <source>
        <dbReference type="SAM" id="MobiDB-lite"/>
    </source>
</evidence>
<sequence length="124" mass="13311">MCVSDAKLFYDLKERAKWSRDVEEKKAAIKQLSSLGEKALPSLEEILSVTAYEDIKATCLDAIKSIKEGKEKEAAVVMDKQPSASTASAAATATADDVKKKEQEKAAEGGEASKARPKLADLPP</sequence>
<keyword evidence="3" id="KW-1185">Reference proteome</keyword>
<feature type="compositionally biased region" description="Basic and acidic residues" evidence="1">
    <location>
        <begin position="96"/>
        <end position="114"/>
    </location>
</feature>
<feature type="compositionally biased region" description="Low complexity" evidence="1">
    <location>
        <begin position="83"/>
        <end position="95"/>
    </location>
</feature>
<dbReference type="Proteomes" id="UP000027093">
    <property type="component" value="Chromosome"/>
</dbReference>
<dbReference type="AlphaFoldDB" id="A0A060HSC9"/>
<accession>A0A060HSC9</accession>
<feature type="region of interest" description="Disordered" evidence="1">
    <location>
        <begin position="77"/>
        <end position="124"/>
    </location>
</feature>
<dbReference type="EMBL" id="CP007536">
    <property type="protein sequence ID" value="AIC16067.1"/>
    <property type="molecule type" value="Genomic_DNA"/>
</dbReference>
<organism evidence="2 3">
    <name type="scientific">Nitrososphaera viennensis EN76</name>
    <dbReference type="NCBI Taxonomy" id="926571"/>
    <lineage>
        <taxon>Archaea</taxon>
        <taxon>Nitrososphaerota</taxon>
        <taxon>Nitrososphaeria</taxon>
        <taxon>Nitrososphaerales</taxon>
        <taxon>Nitrososphaeraceae</taxon>
        <taxon>Nitrososphaera</taxon>
    </lineage>
</organism>
<proteinExistence type="predicted"/>
<evidence type="ECO:0000313" key="2">
    <source>
        <dbReference type="EMBL" id="AIC16067.1"/>
    </source>
</evidence>
<name>A0A060HSC9_9ARCH</name>
<evidence type="ECO:0000313" key="3">
    <source>
        <dbReference type="Proteomes" id="UP000027093"/>
    </source>
</evidence>
<dbReference type="HOGENOM" id="CLU_2165355_0_0_2"/>
<gene>
    <name evidence="2" type="ORF">NVIE_018080</name>
</gene>